<evidence type="ECO:0000256" key="3">
    <source>
        <dbReference type="ARBA" id="ARBA00022723"/>
    </source>
</evidence>
<dbReference type="PANTHER" id="PTHR21502:SF8">
    <property type="entry name" value="CILIUM ASSEMBLY PROTEIN DZIP1L"/>
    <property type="match status" value="1"/>
</dbReference>
<evidence type="ECO:0000256" key="2">
    <source>
        <dbReference type="ARBA" id="ARBA00022490"/>
    </source>
</evidence>
<comment type="subcellular location">
    <subcellularLocation>
        <location evidence="1">Cytoplasm</location>
    </subcellularLocation>
</comment>
<feature type="non-terminal residue" evidence="10">
    <location>
        <position position="562"/>
    </location>
</feature>
<dbReference type="EMBL" id="VWPP01000756">
    <property type="protein sequence ID" value="NXE83368.1"/>
    <property type="molecule type" value="Genomic_DNA"/>
</dbReference>
<feature type="region of interest" description="Disordered" evidence="7">
    <location>
        <begin position="221"/>
        <end position="246"/>
    </location>
</feature>
<evidence type="ECO:0000313" key="11">
    <source>
        <dbReference type="Proteomes" id="UP000525205"/>
    </source>
</evidence>
<dbReference type="InterPro" id="IPR051241">
    <property type="entry name" value="DZIP_RILPL"/>
</dbReference>
<feature type="non-terminal residue" evidence="10">
    <location>
        <position position="1"/>
    </location>
</feature>
<dbReference type="Proteomes" id="UP000525205">
    <property type="component" value="Unassembled WGS sequence"/>
</dbReference>
<keyword evidence="2" id="KW-0963">Cytoplasm</keyword>
<dbReference type="GO" id="GO:0008270">
    <property type="term" value="F:zinc ion binding"/>
    <property type="evidence" value="ECO:0007669"/>
    <property type="project" value="UniProtKB-KW"/>
</dbReference>
<evidence type="ECO:0000256" key="4">
    <source>
        <dbReference type="ARBA" id="ARBA00022771"/>
    </source>
</evidence>
<evidence type="ECO:0000256" key="5">
    <source>
        <dbReference type="ARBA" id="ARBA00022833"/>
    </source>
</evidence>
<keyword evidence="5" id="KW-0862">Zinc</keyword>
<evidence type="ECO:0000256" key="6">
    <source>
        <dbReference type="ARBA" id="ARBA00023054"/>
    </source>
</evidence>
<evidence type="ECO:0000259" key="8">
    <source>
        <dbReference type="Pfam" id="PF13815"/>
    </source>
</evidence>
<evidence type="ECO:0000256" key="7">
    <source>
        <dbReference type="SAM" id="MobiDB-lite"/>
    </source>
</evidence>
<dbReference type="PANTHER" id="PTHR21502">
    <property type="entry name" value="ZINC FINGER PROTEIN DZIP1"/>
    <property type="match status" value="1"/>
</dbReference>
<dbReference type="Pfam" id="PF25977">
    <property type="entry name" value="DZIP1"/>
    <property type="match status" value="1"/>
</dbReference>
<dbReference type="InterPro" id="IPR032714">
    <property type="entry name" value="DZIP1_N"/>
</dbReference>
<proteinExistence type="predicted"/>
<evidence type="ECO:0000313" key="10">
    <source>
        <dbReference type="EMBL" id="NXE83368.1"/>
    </source>
</evidence>
<dbReference type="GO" id="GO:0005737">
    <property type="term" value="C:cytoplasm"/>
    <property type="evidence" value="ECO:0007669"/>
    <property type="project" value="UniProtKB-SubCell"/>
</dbReference>
<evidence type="ECO:0000256" key="1">
    <source>
        <dbReference type="ARBA" id="ARBA00004496"/>
    </source>
</evidence>
<dbReference type="AlphaFoldDB" id="A0A7K8PWV6"/>
<dbReference type="InterPro" id="IPR058883">
    <property type="entry name" value="DZIP1_dom"/>
</dbReference>
<feature type="domain" description="Cilium assembly protein DZIP1 N-terminal" evidence="8">
    <location>
        <begin position="17"/>
        <end position="137"/>
    </location>
</feature>
<sequence length="562" mass="63458">MPGSSPGLAVPAAIPPFHFQPLRVGVDWRRFSAVDVERVAREVDVAALQEHIAAVTFCHLDGERCPHCRQPADPVLLKVLRMAQLSLEYLLHCQQVLGTSLALHAQHLRAARAELACTQQQAAGRAAQLQGAKEESRRWKKLVATQQLLLRAGPNAYCKVRFPPHPPPPELPVRAGRSHPCSQHLCFPRALAERQRMEQVEQMEAEVEELKAKLRETQQRLEAEREAEKRRREQETERARQREEGRSNLERWKEEERMKLHEEIDGLRQLFLAAFEDVASRSSAMEGKLQELQAREAAISNLGTLRNDDTEEARSQTPRRAELRGERERMAARVSSGYIVGSSPEGQQRAYCPLTSSSWWPWWASTLGFPSGLFSEGWCQTWASHGSPKGQVHPCFLCRKTRWRSALASALGPLLLCPSQALFSPAVTREVTRAVADAESSAPSFTPDREEAALGGKRRLLEALRKSPNLLKQFRPILEEALEEKLESMGVKRVAKGISTRTYRNLQVLVRLQQQQKAEKFPGLLRLRDELVRAVVRKVRRCKKPGATLPRRLSIIPGELIS</sequence>
<keyword evidence="11" id="KW-1185">Reference proteome</keyword>
<organism evidence="10 11">
    <name type="scientific">Cochlearius cochlearius</name>
    <name type="common">Boat-billed heron</name>
    <dbReference type="NCBI Taxonomy" id="110676"/>
    <lineage>
        <taxon>Eukaryota</taxon>
        <taxon>Metazoa</taxon>
        <taxon>Chordata</taxon>
        <taxon>Craniata</taxon>
        <taxon>Vertebrata</taxon>
        <taxon>Euteleostomi</taxon>
        <taxon>Archelosauria</taxon>
        <taxon>Archosauria</taxon>
        <taxon>Dinosauria</taxon>
        <taxon>Saurischia</taxon>
        <taxon>Theropoda</taxon>
        <taxon>Coelurosauria</taxon>
        <taxon>Aves</taxon>
        <taxon>Neognathae</taxon>
        <taxon>Neoaves</taxon>
        <taxon>Aequornithes</taxon>
        <taxon>Pelecaniformes</taxon>
        <taxon>Ardeidae</taxon>
        <taxon>Cochlearius</taxon>
    </lineage>
</organism>
<keyword evidence="3" id="KW-0479">Metal-binding</keyword>
<dbReference type="GO" id="GO:0036064">
    <property type="term" value="C:ciliary basal body"/>
    <property type="evidence" value="ECO:0007669"/>
    <property type="project" value="TreeGrafter"/>
</dbReference>
<evidence type="ECO:0000259" key="9">
    <source>
        <dbReference type="Pfam" id="PF25977"/>
    </source>
</evidence>
<reference evidence="10 11" key="1">
    <citation type="submission" date="2019-09" db="EMBL/GenBank/DDBJ databases">
        <title>Bird 10,000 Genomes (B10K) Project - Family phase.</title>
        <authorList>
            <person name="Zhang G."/>
        </authorList>
    </citation>
    <scope>NUCLEOTIDE SEQUENCE [LARGE SCALE GENOMIC DNA]</scope>
    <source>
        <strain evidence="10">B10K-CU-031-03</strain>
        <tissue evidence="10">Muscle</tissue>
    </source>
</reference>
<dbReference type="Pfam" id="PF13815">
    <property type="entry name" value="Dzip-like_N"/>
    <property type="match status" value="1"/>
</dbReference>
<accession>A0A7K8PWV6</accession>
<feature type="domain" description="Cilium assembly protein DZIP1" evidence="9">
    <location>
        <begin position="470"/>
        <end position="543"/>
    </location>
</feature>
<comment type="caution">
    <text evidence="10">The sequence shown here is derived from an EMBL/GenBank/DDBJ whole genome shotgun (WGS) entry which is preliminary data.</text>
</comment>
<keyword evidence="6" id="KW-0175">Coiled coil</keyword>
<name>A0A7K8PWV6_COCCO</name>
<protein>
    <submittedName>
        <fullName evidence="10">DZI1L protein</fullName>
    </submittedName>
</protein>
<keyword evidence="4" id="KW-0863">Zinc-finger</keyword>
<gene>
    <name evidence="10" type="primary">Dzip1l</name>
    <name evidence="10" type="ORF">COCCOC_R01423</name>
</gene>
<dbReference type="GO" id="GO:0060271">
    <property type="term" value="P:cilium assembly"/>
    <property type="evidence" value="ECO:0007669"/>
    <property type="project" value="TreeGrafter"/>
</dbReference>